<dbReference type="SMART" id="SM00387">
    <property type="entry name" value="HATPase_c"/>
    <property type="match status" value="1"/>
</dbReference>
<dbReference type="EC" id="2.7.13.3" evidence="2"/>
<feature type="transmembrane region" description="Helical" evidence="3">
    <location>
        <begin position="190"/>
        <end position="216"/>
    </location>
</feature>
<dbReference type="PANTHER" id="PTHR35152:SF1">
    <property type="entry name" value="DOMAIN SIGNALLING PROTEIN, PUTATIVE (AFU_ORTHOLOGUE AFUA_5G11310)-RELATED"/>
    <property type="match status" value="1"/>
</dbReference>
<organism evidence="6 7">
    <name type="scientific">Legionella lytica</name>
    <dbReference type="NCBI Taxonomy" id="96232"/>
    <lineage>
        <taxon>Bacteria</taxon>
        <taxon>Pseudomonadati</taxon>
        <taxon>Pseudomonadota</taxon>
        <taxon>Gammaproteobacteria</taxon>
        <taxon>Legionellales</taxon>
        <taxon>Legionellaceae</taxon>
        <taxon>Legionella</taxon>
    </lineage>
</organism>
<evidence type="ECO:0000259" key="5">
    <source>
        <dbReference type="PROSITE" id="PS50924"/>
    </source>
</evidence>
<dbReference type="PROSITE" id="PS50924">
    <property type="entry name" value="MHYT"/>
    <property type="match status" value="1"/>
</dbReference>
<reference evidence="6" key="1">
    <citation type="submission" date="2021-03" db="EMBL/GenBank/DDBJ databases">
        <title>Legionella lytica PCM 2298.</title>
        <authorList>
            <person name="Koper P."/>
        </authorList>
    </citation>
    <scope>NUCLEOTIDE SEQUENCE</scope>
    <source>
        <strain evidence="6">PCM 2298</strain>
    </source>
</reference>
<keyword evidence="7" id="KW-1185">Reference proteome</keyword>
<evidence type="ECO:0000256" key="2">
    <source>
        <dbReference type="ARBA" id="ARBA00012438"/>
    </source>
</evidence>
<feature type="transmembrane region" description="Helical" evidence="3">
    <location>
        <begin position="236"/>
        <end position="255"/>
    </location>
</feature>
<dbReference type="RefSeq" id="WP_252578997.1">
    <property type="nucleotide sequence ID" value="NZ_CP071527.1"/>
</dbReference>
<comment type="catalytic activity">
    <reaction evidence="1">
        <text>ATP + protein L-histidine = ADP + protein N-phospho-L-histidine.</text>
        <dbReference type="EC" id="2.7.13.3"/>
    </reaction>
</comment>
<evidence type="ECO:0000256" key="1">
    <source>
        <dbReference type="ARBA" id="ARBA00000085"/>
    </source>
</evidence>
<feature type="transmembrane region" description="Helical" evidence="3">
    <location>
        <begin position="24"/>
        <end position="44"/>
    </location>
</feature>
<keyword evidence="3" id="KW-0472">Membrane</keyword>
<feature type="transmembrane region" description="Helical" evidence="3">
    <location>
        <begin position="154"/>
        <end position="178"/>
    </location>
</feature>
<feature type="domain" description="Histidine kinase" evidence="4">
    <location>
        <begin position="300"/>
        <end position="538"/>
    </location>
</feature>
<feature type="transmembrane region" description="Helical" evidence="3">
    <location>
        <begin position="121"/>
        <end position="142"/>
    </location>
</feature>
<feature type="transmembrane region" description="Helical" evidence="3">
    <location>
        <begin position="93"/>
        <end position="114"/>
    </location>
</feature>
<dbReference type="InterPro" id="IPR036890">
    <property type="entry name" value="HATPase_C_sf"/>
</dbReference>
<dbReference type="PROSITE" id="PS50109">
    <property type="entry name" value="HIS_KIN"/>
    <property type="match status" value="1"/>
</dbReference>
<evidence type="ECO:0000313" key="7">
    <source>
        <dbReference type="Proteomes" id="UP001057474"/>
    </source>
</evidence>
<name>A0ABY4Y588_9GAMM</name>
<dbReference type="Gene3D" id="3.30.565.10">
    <property type="entry name" value="Histidine kinase-like ATPase, C-terminal domain"/>
    <property type="match status" value="1"/>
</dbReference>
<keyword evidence="3" id="KW-1133">Transmembrane helix</keyword>
<dbReference type="InterPro" id="IPR005467">
    <property type="entry name" value="His_kinase_dom"/>
</dbReference>
<dbReference type="Pfam" id="PF03707">
    <property type="entry name" value="MHYT"/>
    <property type="match status" value="2"/>
</dbReference>
<evidence type="ECO:0000313" key="6">
    <source>
        <dbReference type="EMBL" id="USQ12783.1"/>
    </source>
</evidence>
<dbReference type="SUPFAM" id="SSF55874">
    <property type="entry name" value="ATPase domain of HSP90 chaperone/DNA topoisomerase II/histidine kinase"/>
    <property type="match status" value="1"/>
</dbReference>
<keyword evidence="3" id="KW-0812">Transmembrane</keyword>
<protein>
    <recommendedName>
        <fullName evidence="2">histidine kinase</fullName>
        <ecNumber evidence="2">2.7.13.3</ecNumber>
    </recommendedName>
</protein>
<accession>A0ABY4Y588</accession>
<evidence type="ECO:0000256" key="3">
    <source>
        <dbReference type="PROSITE-ProRule" id="PRU00244"/>
    </source>
</evidence>
<dbReference type="PRINTS" id="PR00344">
    <property type="entry name" value="BCTRLSENSOR"/>
</dbReference>
<dbReference type="PANTHER" id="PTHR35152">
    <property type="entry name" value="DOMAIN SIGNALLING PROTEIN, PUTATIVE (AFU_ORTHOLOGUE AFUA_5G11310)-RELATED"/>
    <property type="match status" value="1"/>
</dbReference>
<proteinExistence type="predicted"/>
<gene>
    <name evidence="6" type="ORF">J2N86_08685</name>
</gene>
<dbReference type="InterPro" id="IPR004358">
    <property type="entry name" value="Sig_transdc_His_kin-like_C"/>
</dbReference>
<dbReference type="InterPro" id="IPR003594">
    <property type="entry name" value="HATPase_dom"/>
</dbReference>
<dbReference type="InterPro" id="IPR005330">
    <property type="entry name" value="MHYT_dom"/>
</dbReference>
<dbReference type="EMBL" id="CP071527">
    <property type="protein sequence ID" value="USQ12783.1"/>
    <property type="molecule type" value="Genomic_DNA"/>
</dbReference>
<feature type="transmembrane region" description="Helical" evidence="3">
    <location>
        <begin position="56"/>
        <end position="81"/>
    </location>
</feature>
<feature type="domain" description="MHYT" evidence="5">
    <location>
        <begin position="20"/>
        <end position="217"/>
    </location>
</feature>
<dbReference type="Proteomes" id="UP001057474">
    <property type="component" value="Chromosome"/>
</dbReference>
<sequence length="545" mass="59843">MYTEFFQSNALPLDQLKGVYDSRLVILSYLVAVMASYVALDLTGRLRDHNNTKKDTWLWLIGGAIAMGSGIWSMHFIGMLSFSIPGITLEYNVYWTILSLCVAIFASGFALFLLKRSIINVIHLIAGGFILGLAIASMHYTGMTALLISLNISYLPSLFLLSILVAIIASETAIWFALKSNTVVATLRNRIKIFSALLMGFAIFGMHYTGMAASVFSPLCTPTISTDEIPGIAPEVLSIVIAAATFIILGIAFLASNYKEAKNQQQFEKARELGMAEMSASVLHNVGNVINSINISIETMLANRNATPLKALEKLATLFNTHKEDLALFLSQDSRGTHIPAYINELALCWEREHKNEVAELEEMTKNIKLIKSIINTQQTSLKSERFEQIISLHELIDETLLLSGVYLNKEISVIKEYSDIKPIVIDKTKLFQILNNIISNAKDALVESANSAKVLTIKTTLITKDKIEIQISDNGVGISSVNLSQIFIFGFTTKKSGHGFGLHASAVTVNELGGEIHVSSEGLEQGSTFTIYLPNSKASTLKNM</sequence>
<dbReference type="Pfam" id="PF02518">
    <property type="entry name" value="HATPase_c"/>
    <property type="match status" value="1"/>
</dbReference>
<evidence type="ECO:0000259" key="4">
    <source>
        <dbReference type="PROSITE" id="PS50109"/>
    </source>
</evidence>